<dbReference type="PANTHER" id="PTHR22914:SF9">
    <property type="entry name" value="CHITIN SYNTHASE 1"/>
    <property type="match status" value="1"/>
</dbReference>
<evidence type="ECO:0000256" key="4">
    <source>
        <dbReference type="ARBA" id="ARBA00022676"/>
    </source>
</evidence>
<reference evidence="10" key="1">
    <citation type="submission" date="2020-05" db="EMBL/GenBank/DDBJ databases">
        <title>Phylogenomic resolution of chytrid fungi.</title>
        <authorList>
            <person name="Stajich J.E."/>
            <person name="Amses K."/>
            <person name="Simmons R."/>
            <person name="Seto K."/>
            <person name="Myers J."/>
            <person name="Bonds A."/>
            <person name="Quandt C.A."/>
            <person name="Barry K."/>
            <person name="Liu P."/>
            <person name="Grigoriev I."/>
            <person name="Longcore J.E."/>
            <person name="James T.Y."/>
        </authorList>
    </citation>
    <scope>NUCLEOTIDE SEQUENCE</scope>
    <source>
        <strain evidence="10">JEL0476</strain>
    </source>
</reference>
<evidence type="ECO:0000256" key="8">
    <source>
        <dbReference type="ARBA" id="ARBA00023316"/>
    </source>
</evidence>
<evidence type="ECO:0000313" key="10">
    <source>
        <dbReference type="EMBL" id="KAJ3221346.1"/>
    </source>
</evidence>
<comment type="function">
    <text evidence="9">Polymerizes chitin, a structural polymer of the cell wall and septum, by transferring the sugar moiety of UDP-GlcNAc to the non-reducing end of the growing chitin polymer.</text>
</comment>
<dbReference type="PANTHER" id="PTHR22914">
    <property type="entry name" value="CHITIN SYNTHASE"/>
    <property type="match status" value="1"/>
</dbReference>
<dbReference type="GO" id="GO:0005886">
    <property type="term" value="C:plasma membrane"/>
    <property type="evidence" value="ECO:0007669"/>
    <property type="project" value="UniProtKB-SubCell"/>
</dbReference>
<dbReference type="AlphaFoldDB" id="A0AAD5U4A4"/>
<comment type="subcellular location">
    <subcellularLocation>
        <location evidence="1 9">Cell membrane</location>
        <topology evidence="1 9">Multi-pass membrane protein</topology>
    </subcellularLocation>
</comment>
<feature type="non-terminal residue" evidence="10">
    <location>
        <position position="60"/>
    </location>
</feature>
<keyword evidence="11" id="KW-1185">Reference proteome</keyword>
<keyword evidence="5 9" id="KW-0808">Transferase</keyword>
<dbReference type="Pfam" id="PF01644">
    <property type="entry name" value="Chitin_synth_1"/>
    <property type="match status" value="1"/>
</dbReference>
<dbReference type="GO" id="GO:0006031">
    <property type="term" value="P:chitin biosynthetic process"/>
    <property type="evidence" value="ECO:0007669"/>
    <property type="project" value="TreeGrafter"/>
</dbReference>
<evidence type="ECO:0000256" key="1">
    <source>
        <dbReference type="ARBA" id="ARBA00004651"/>
    </source>
</evidence>
<keyword evidence="8 9" id="KW-0961">Cell wall biogenesis/degradation</keyword>
<evidence type="ECO:0000256" key="9">
    <source>
        <dbReference type="RuleBase" id="RU366040"/>
    </source>
</evidence>
<evidence type="ECO:0000313" key="11">
    <source>
        <dbReference type="Proteomes" id="UP001211065"/>
    </source>
</evidence>
<dbReference type="GO" id="GO:0071555">
    <property type="term" value="P:cell wall organization"/>
    <property type="evidence" value="ECO:0007669"/>
    <property type="project" value="UniProtKB-KW"/>
</dbReference>
<dbReference type="GO" id="GO:0030428">
    <property type="term" value="C:cell septum"/>
    <property type="evidence" value="ECO:0007669"/>
    <property type="project" value="TreeGrafter"/>
</dbReference>
<keyword evidence="7" id="KW-0472">Membrane</keyword>
<name>A0AAD5U4A4_9FUNG</name>
<comment type="similarity">
    <text evidence="9">Belongs to the chitin synthase family.</text>
</comment>
<accession>A0AAD5U4A4</accession>
<gene>
    <name evidence="10" type="primary">CHS2_1</name>
    <name evidence="10" type="ORF">HK099_003572</name>
</gene>
<protein>
    <recommendedName>
        <fullName evidence="2 9">Chitin synthase</fullName>
        <ecNumber evidence="2 9">2.4.1.16</ecNumber>
    </recommendedName>
</protein>
<comment type="catalytic activity">
    <reaction evidence="9">
        <text>[(1-&gt;4)-N-acetyl-beta-D-glucosaminyl](n) + UDP-N-acetyl-alpha-D-glucosamine = [(1-&gt;4)-N-acetyl-beta-D-glucosaminyl](n+1) + UDP + H(+)</text>
        <dbReference type="Rhea" id="RHEA:16637"/>
        <dbReference type="Rhea" id="RHEA-COMP:9593"/>
        <dbReference type="Rhea" id="RHEA-COMP:9595"/>
        <dbReference type="ChEBI" id="CHEBI:15378"/>
        <dbReference type="ChEBI" id="CHEBI:17029"/>
        <dbReference type="ChEBI" id="CHEBI:57705"/>
        <dbReference type="ChEBI" id="CHEBI:58223"/>
        <dbReference type="EC" id="2.4.1.16"/>
    </reaction>
</comment>
<dbReference type="InterPro" id="IPR004835">
    <property type="entry name" value="Chitin_synth"/>
</dbReference>
<dbReference type="EMBL" id="JADGJW010000235">
    <property type="protein sequence ID" value="KAJ3221346.1"/>
    <property type="molecule type" value="Genomic_DNA"/>
</dbReference>
<comment type="caution">
    <text evidence="10">The sequence shown here is derived from an EMBL/GenBank/DDBJ whole genome shotgun (WGS) entry which is preliminary data.</text>
</comment>
<evidence type="ECO:0000256" key="6">
    <source>
        <dbReference type="ARBA" id="ARBA00022692"/>
    </source>
</evidence>
<organism evidence="10 11">
    <name type="scientific">Clydaea vesicula</name>
    <dbReference type="NCBI Taxonomy" id="447962"/>
    <lineage>
        <taxon>Eukaryota</taxon>
        <taxon>Fungi</taxon>
        <taxon>Fungi incertae sedis</taxon>
        <taxon>Chytridiomycota</taxon>
        <taxon>Chytridiomycota incertae sedis</taxon>
        <taxon>Chytridiomycetes</taxon>
        <taxon>Lobulomycetales</taxon>
        <taxon>Lobulomycetaceae</taxon>
        <taxon>Clydaea</taxon>
    </lineage>
</organism>
<evidence type="ECO:0000256" key="3">
    <source>
        <dbReference type="ARBA" id="ARBA00022475"/>
    </source>
</evidence>
<dbReference type="GO" id="GO:0004100">
    <property type="term" value="F:chitin synthase activity"/>
    <property type="evidence" value="ECO:0007669"/>
    <property type="project" value="UniProtKB-EC"/>
</dbReference>
<sequence>MVYCEIIFTIKNWIEIANWVLHYVKKAYADTDVPDSVPEFLSQRRRWLNGSLFAGFYALA</sequence>
<evidence type="ECO:0000256" key="2">
    <source>
        <dbReference type="ARBA" id="ARBA00012543"/>
    </source>
</evidence>
<evidence type="ECO:0000256" key="7">
    <source>
        <dbReference type="ARBA" id="ARBA00023136"/>
    </source>
</evidence>
<keyword evidence="3 9" id="KW-1003">Cell membrane</keyword>
<proteinExistence type="inferred from homology"/>
<keyword evidence="4 9" id="KW-0328">Glycosyltransferase</keyword>
<evidence type="ECO:0000256" key="5">
    <source>
        <dbReference type="ARBA" id="ARBA00022679"/>
    </source>
</evidence>
<dbReference type="EC" id="2.4.1.16" evidence="2 9"/>
<dbReference type="Proteomes" id="UP001211065">
    <property type="component" value="Unassembled WGS sequence"/>
</dbReference>
<keyword evidence="6" id="KW-0812">Transmembrane</keyword>